<name>A0ABX7GZ56_9GAMM</name>
<dbReference type="InterPro" id="IPR045795">
    <property type="entry name" value="SLT_4"/>
</dbReference>
<dbReference type="InterPro" id="IPR023346">
    <property type="entry name" value="Lysozyme-like_dom_sf"/>
</dbReference>
<dbReference type="Pfam" id="PF19489">
    <property type="entry name" value="SLT_4"/>
    <property type="match status" value="1"/>
</dbReference>
<reference evidence="3 4" key="1">
    <citation type="submission" date="2020-10" db="EMBL/GenBank/DDBJ databases">
        <title>Phylogeny of dyella-like bacteria.</title>
        <authorList>
            <person name="Fu J."/>
        </authorList>
    </citation>
    <scope>NUCLEOTIDE SEQUENCE [LARGE SCALE GENOMIC DNA]</scope>
    <source>
        <strain evidence="3 4">DHOB09</strain>
    </source>
</reference>
<keyword evidence="4" id="KW-1185">Reference proteome</keyword>
<evidence type="ECO:0000313" key="4">
    <source>
        <dbReference type="Proteomes" id="UP000663181"/>
    </source>
</evidence>
<sequence length="202" mass="23836">MRWLGCLLLLSLAGCATVRPSNPNDICSIFREKRDWYSAAKETQKKWSVPLQEPFAILYQESGFRENAKAPRKHILWVIPWGRESSAFGYAQAENDVWKSYKRQTDNSGASRENFDDAMDFMGWYMDQTQRINGVPLRDVYRQYLNYHEGWGGYRRETYERKPQVKVIARNVQARSELFGQQYAACKTELDRGFWSRLWHSL</sequence>
<feature type="chain" id="PRO_5046051744" description="Transglycosylase SLT domain-containing protein" evidence="1">
    <location>
        <begin position="19"/>
        <end position="202"/>
    </location>
</feature>
<protein>
    <recommendedName>
        <fullName evidence="2">Transglycosylase SLT domain-containing protein</fullName>
    </recommendedName>
</protein>
<gene>
    <name evidence="3" type="ORF">ISN74_00020</name>
</gene>
<evidence type="ECO:0000259" key="2">
    <source>
        <dbReference type="Pfam" id="PF19489"/>
    </source>
</evidence>
<accession>A0ABX7GZ56</accession>
<dbReference type="CDD" id="cd00442">
    <property type="entry name" value="Lyz-like"/>
    <property type="match status" value="1"/>
</dbReference>
<evidence type="ECO:0000256" key="1">
    <source>
        <dbReference type="SAM" id="SignalP"/>
    </source>
</evidence>
<dbReference type="SUPFAM" id="SSF53955">
    <property type="entry name" value="Lysozyme-like"/>
    <property type="match status" value="1"/>
</dbReference>
<dbReference type="EMBL" id="CP064030">
    <property type="protein sequence ID" value="QRN55682.1"/>
    <property type="molecule type" value="Genomic_DNA"/>
</dbReference>
<dbReference type="PROSITE" id="PS51257">
    <property type="entry name" value="PROKAR_LIPOPROTEIN"/>
    <property type="match status" value="1"/>
</dbReference>
<proteinExistence type="predicted"/>
<organism evidence="3 4">
    <name type="scientific">Dyella caseinilytica</name>
    <dbReference type="NCBI Taxonomy" id="1849581"/>
    <lineage>
        <taxon>Bacteria</taxon>
        <taxon>Pseudomonadati</taxon>
        <taxon>Pseudomonadota</taxon>
        <taxon>Gammaproteobacteria</taxon>
        <taxon>Lysobacterales</taxon>
        <taxon>Rhodanobacteraceae</taxon>
        <taxon>Dyella</taxon>
    </lineage>
</organism>
<keyword evidence="1" id="KW-0732">Signal</keyword>
<dbReference type="Gene3D" id="1.10.530.10">
    <property type="match status" value="1"/>
</dbReference>
<evidence type="ECO:0000313" key="3">
    <source>
        <dbReference type="EMBL" id="QRN55682.1"/>
    </source>
</evidence>
<feature type="signal peptide" evidence="1">
    <location>
        <begin position="1"/>
        <end position="18"/>
    </location>
</feature>
<dbReference type="Proteomes" id="UP000663181">
    <property type="component" value="Chromosome"/>
</dbReference>
<feature type="domain" description="Transglycosylase SLT" evidence="2">
    <location>
        <begin position="6"/>
        <end position="186"/>
    </location>
</feature>